<sequence length="673" mass="70511">MAINQTDVKLLKSQRLTDEDDGGGRATGTAVVDGEVNNLYSDISRLDRTTGRINLRKGFAGVLTDNADAYLGAHAIVTEGPADPRVSVLLFNSGSQTDERAAARAAIENYVVPSVPARFELLGNQLKGQRAITGVQREEHRIPEIGEVCQLVNGSTSSQYVRITSVDAQVENFIYEYASGQYLTLPRRRLQLGISAALLADYPGGTVNPAGTTDKNLAGQAKSLILSTQVADAARYYGISPLADAVAHGDLTVKVQSVYSQLVPSATKETPLIDQLGGYNRRQMIASGAARSPALIFAQVVAGQSRSFLGTGALPGSITLTINGGVYRDDSKGGFVFVSGSNTFSQISVDYQTGEINAYRATTYTGAASVTYTPAAAITGPAVTGEIVIGLANRGYAYTLNLADAKPKPGTLTISYMALGKWYDLVDPGNGELTGQGSGTLAFGTGSVSFTLEALPDVDSAIIYSYVASNAAEFTQRTGAGVSAKARIRHRLPHDGIMPGSLSATYLVGGVTKTITDNSLGGLTGQASGSIVYATGELDMELTSTPDAGSSISYSYQQGAASAGTQVLNPAPDGAGTVSGTIAGAPLQPGTVQASWSVIRKTPVPSVAQQVTYEQNTIVDVSAQDDGAGGWIGHSGTIDYTTGVFTLRVRGDYTFNEYTYEQEKKRFDISHVS</sequence>
<organism evidence="1 2">
    <name type="scientific">Pseudomonas linyingensis</name>
    <dbReference type="NCBI Taxonomy" id="915471"/>
    <lineage>
        <taxon>Bacteria</taxon>
        <taxon>Pseudomonadati</taxon>
        <taxon>Pseudomonadota</taxon>
        <taxon>Gammaproteobacteria</taxon>
        <taxon>Pseudomonadales</taxon>
        <taxon>Pseudomonadaceae</taxon>
        <taxon>Pseudomonas</taxon>
    </lineage>
</organism>
<proteinExistence type="predicted"/>
<name>A0A1H6ZZI8_9PSED</name>
<dbReference type="STRING" id="915471.SAMN05216201_11177"/>
<dbReference type="EMBL" id="FNZE01000011">
    <property type="protein sequence ID" value="SEJ58066.1"/>
    <property type="molecule type" value="Genomic_DNA"/>
</dbReference>
<dbReference type="AlphaFoldDB" id="A0A1H6ZZI8"/>
<gene>
    <name evidence="1" type="ORF">SAMN05216201_11177</name>
</gene>
<protein>
    <submittedName>
        <fullName evidence="1">Uncharacterized protein</fullName>
    </submittedName>
</protein>
<accession>A0A1H6ZZI8</accession>
<dbReference type="Proteomes" id="UP000242930">
    <property type="component" value="Unassembled WGS sequence"/>
</dbReference>
<dbReference type="RefSeq" id="WP_170847775.1">
    <property type="nucleotide sequence ID" value="NZ_FNZE01000011.1"/>
</dbReference>
<evidence type="ECO:0000313" key="2">
    <source>
        <dbReference type="Proteomes" id="UP000242930"/>
    </source>
</evidence>
<reference evidence="2" key="1">
    <citation type="submission" date="2016-10" db="EMBL/GenBank/DDBJ databases">
        <authorList>
            <person name="Varghese N."/>
            <person name="Submissions S."/>
        </authorList>
    </citation>
    <scope>NUCLEOTIDE SEQUENCE [LARGE SCALE GENOMIC DNA]</scope>
    <source>
        <strain evidence="2">LMG 25967</strain>
    </source>
</reference>
<evidence type="ECO:0000313" key="1">
    <source>
        <dbReference type="EMBL" id="SEJ58066.1"/>
    </source>
</evidence>
<keyword evidence="2" id="KW-1185">Reference proteome</keyword>